<dbReference type="Pfam" id="PF09077">
    <property type="entry name" value="Phage-MuB_C"/>
    <property type="match status" value="1"/>
</dbReference>
<evidence type="ECO:0000259" key="1">
    <source>
        <dbReference type="Pfam" id="PF09077"/>
    </source>
</evidence>
<dbReference type="GO" id="GO:0016887">
    <property type="term" value="F:ATP hydrolysis activity"/>
    <property type="evidence" value="ECO:0007669"/>
    <property type="project" value="InterPro"/>
</dbReference>
<protein>
    <submittedName>
        <fullName evidence="3">Uncharacterized protein</fullName>
    </submittedName>
</protein>
<dbReference type="InterPro" id="IPR027417">
    <property type="entry name" value="P-loop_NTPase"/>
</dbReference>
<dbReference type="OrthoDB" id="8456465at2"/>
<evidence type="ECO:0000313" key="4">
    <source>
        <dbReference type="Proteomes" id="UP000234752"/>
    </source>
</evidence>
<keyword evidence="4" id="KW-1185">Reference proteome</keyword>
<name>A0A2K9NE53_9PROT</name>
<gene>
    <name evidence="3" type="ORF">C0V82_14270</name>
</gene>
<dbReference type="Proteomes" id="UP000234752">
    <property type="component" value="Chromosome eg_1"/>
</dbReference>
<dbReference type="PANTHER" id="PTHR35894:SF5">
    <property type="entry name" value="MU-LIKE PROPHAGE FLUMU DNA TRANSPOSITION PROTEIN B"/>
    <property type="match status" value="1"/>
</dbReference>
<evidence type="ECO:0000259" key="2">
    <source>
        <dbReference type="Pfam" id="PF13401"/>
    </source>
</evidence>
<dbReference type="RefSeq" id="WP_102112879.1">
    <property type="nucleotide sequence ID" value="NZ_BMGN01000005.1"/>
</dbReference>
<organism evidence="3 4">
    <name type="scientific">Niveispirillum cyanobacteriorum</name>
    <dbReference type="NCBI Taxonomy" id="1612173"/>
    <lineage>
        <taxon>Bacteria</taxon>
        <taxon>Pseudomonadati</taxon>
        <taxon>Pseudomonadota</taxon>
        <taxon>Alphaproteobacteria</taxon>
        <taxon>Rhodospirillales</taxon>
        <taxon>Azospirillaceae</taxon>
        <taxon>Niveispirillum</taxon>
    </lineage>
</organism>
<dbReference type="Pfam" id="PF13401">
    <property type="entry name" value="AAA_22"/>
    <property type="match status" value="1"/>
</dbReference>
<dbReference type="Gene3D" id="1.10.260.40">
    <property type="entry name" value="lambda repressor-like DNA-binding domains"/>
    <property type="match status" value="1"/>
</dbReference>
<dbReference type="InterPro" id="IPR049945">
    <property type="entry name" value="AAA_22"/>
</dbReference>
<dbReference type="SUPFAM" id="SSF47681">
    <property type="entry name" value="C-terminal domain of B transposition protein"/>
    <property type="match status" value="1"/>
</dbReference>
<sequence length="323" mass="33966">MSATNTETTLSDAQLDQLRVQAKALIGAGAAYPSQAAAARDAGIGESTFAAFLGGTYKGSNQAVGAEVTKWLSAVNERRQIQTILPVAPTFQMTSSAQDMLSVLQWAQTFRDFGLIVGGAGVSKTATCLHYAGTKPQVFMATMRPSSGAIGSMLKQIVRDLKIGERNAGQFSTAIVEKLAVGQSLLIIDEGQHLTSEALDELRTLRDEAKCGLILAGNESILGALEGGGRRAHFAPMFSRVGMRITITKPKDADISAMIAAWGVNDPGEVRFLAGIARKPGALRVLDRTMKFASALAVGAGEARSIDHIRSAYAQLAGAQEAA</sequence>
<reference evidence="3 4" key="1">
    <citation type="submission" date="2017-12" db="EMBL/GenBank/DDBJ databases">
        <title>Genomes of bacteria within cyanobacterial aggregates.</title>
        <authorList>
            <person name="Cai H."/>
        </authorList>
    </citation>
    <scope>NUCLEOTIDE SEQUENCE [LARGE SCALE GENOMIC DNA]</scope>
    <source>
        <strain evidence="3 4">TH16</strain>
    </source>
</reference>
<dbReference type="InterPro" id="IPR052026">
    <property type="entry name" value="ExeA_AAA_ATPase_DNA-bind"/>
</dbReference>
<feature type="domain" description="ORC1/DEAH AAA+ ATPase" evidence="2">
    <location>
        <begin position="112"/>
        <end position="222"/>
    </location>
</feature>
<dbReference type="Gene3D" id="1.10.1180.10">
    <property type="entry name" value="B transposition protein, C-terminal domain"/>
    <property type="match status" value="1"/>
</dbReference>
<dbReference type="GO" id="GO:0006313">
    <property type="term" value="P:DNA transposition"/>
    <property type="evidence" value="ECO:0007669"/>
    <property type="project" value="InterPro"/>
</dbReference>
<accession>A0A2K9NE53</accession>
<dbReference type="EMBL" id="CP025611">
    <property type="protein sequence ID" value="AUN31272.1"/>
    <property type="molecule type" value="Genomic_DNA"/>
</dbReference>
<dbReference type="KEGG" id="ncb:C0V82_14270"/>
<dbReference type="SUPFAM" id="SSF52540">
    <property type="entry name" value="P-loop containing nucleoside triphosphate hydrolases"/>
    <property type="match status" value="1"/>
</dbReference>
<dbReference type="InterPro" id="IPR009084">
    <property type="entry name" value="B_transpositn_C"/>
</dbReference>
<feature type="domain" description="B transposition protein C-terminal" evidence="1">
    <location>
        <begin position="239"/>
        <end position="316"/>
    </location>
</feature>
<dbReference type="InterPro" id="IPR036733">
    <property type="entry name" value="B_transposit_C_sf"/>
</dbReference>
<dbReference type="AlphaFoldDB" id="A0A2K9NE53"/>
<proteinExistence type="predicted"/>
<dbReference type="PANTHER" id="PTHR35894">
    <property type="entry name" value="GENERAL SECRETION PATHWAY PROTEIN A-RELATED"/>
    <property type="match status" value="1"/>
</dbReference>
<dbReference type="InterPro" id="IPR010982">
    <property type="entry name" value="Lambda_DNA-bd_dom_sf"/>
</dbReference>
<evidence type="ECO:0000313" key="3">
    <source>
        <dbReference type="EMBL" id="AUN31272.1"/>
    </source>
</evidence>
<dbReference type="GO" id="GO:0003677">
    <property type="term" value="F:DNA binding"/>
    <property type="evidence" value="ECO:0007669"/>
    <property type="project" value="InterPro"/>
</dbReference>